<dbReference type="EMBL" id="BMDT01000002">
    <property type="protein sequence ID" value="GGI65182.1"/>
    <property type="molecule type" value="Genomic_DNA"/>
</dbReference>
<comment type="caution">
    <text evidence="2">The sequence shown here is derived from an EMBL/GenBank/DDBJ whole genome shotgun (WGS) entry which is preliminary data.</text>
</comment>
<keyword evidence="1" id="KW-0812">Transmembrane</keyword>
<feature type="transmembrane region" description="Helical" evidence="1">
    <location>
        <begin position="66"/>
        <end position="85"/>
    </location>
</feature>
<organism evidence="2 3">
    <name type="scientific">Enterococcus alcedinis</name>
    <dbReference type="NCBI Taxonomy" id="1274384"/>
    <lineage>
        <taxon>Bacteria</taxon>
        <taxon>Bacillati</taxon>
        <taxon>Bacillota</taxon>
        <taxon>Bacilli</taxon>
        <taxon>Lactobacillales</taxon>
        <taxon>Enterococcaceae</taxon>
        <taxon>Enterococcus</taxon>
    </lineage>
</organism>
<name>A0A917N5X8_9ENTE</name>
<reference evidence="2" key="2">
    <citation type="submission" date="2020-09" db="EMBL/GenBank/DDBJ databases">
        <authorList>
            <person name="Sun Q."/>
            <person name="Sedlacek I."/>
        </authorList>
    </citation>
    <scope>NUCLEOTIDE SEQUENCE</scope>
    <source>
        <strain evidence="2">CCM 8433</strain>
    </source>
</reference>
<reference evidence="2" key="1">
    <citation type="journal article" date="2014" name="Int. J. Syst. Evol. Microbiol.">
        <title>Complete genome sequence of Corynebacterium casei LMG S-19264T (=DSM 44701T), isolated from a smear-ripened cheese.</title>
        <authorList>
            <consortium name="US DOE Joint Genome Institute (JGI-PGF)"/>
            <person name="Walter F."/>
            <person name="Albersmeier A."/>
            <person name="Kalinowski J."/>
            <person name="Ruckert C."/>
        </authorList>
    </citation>
    <scope>NUCLEOTIDE SEQUENCE</scope>
    <source>
        <strain evidence="2">CCM 8433</strain>
    </source>
</reference>
<evidence type="ECO:0000313" key="2">
    <source>
        <dbReference type="EMBL" id="GGI65182.1"/>
    </source>
</evidence>
<dbReference type="RefSeq" id="WP_188367019.1">
    <property type="nucleotide sequence ID" value="NZ_BMDT01000002.1"/>
</dbReference>
<gene>
    <name evidence="2" type="ORF">GCM10011482_08360</name>
</gene>
<dbReference type="AlphaFoldDB" id="A0A917N5X8"/>
<protein>
    <submittedName>
        <fullName evidence="2">Uncharacterized protein</fullName>
    </submittedName>
</protein>
<keyword evidence="1" id="KW-1133">Transmembrane helix</keyword>
<keyword evidence="1" id="KW-0472">Membrane</keyword>
<evidence type="ECO:0000313" key="3">
    <source>
        <dbReference type="Proteomes" id="UP000622610"/>
    </source>
</evidence>
<proteinExistence type="predicted"/>
<feature type="transmembrane region" description="Helical" evidence="1">
    <location>
        <begin position="91"/>
        <end position="114"/>
    </location>
</feature>
<evidence type="ECO:0000256" key="1">
    <source>
        <dbReference type="SAM" id="Phobius"/>
    </source>
</evidence>
<feature type="transmembrane region" description="Helical" evidence="1">
    <location>
        <begin position="7"/>
        <end position="26"/>
    </location>
</feature>
<keyword evidence="3" id="KW-1185">Reference proteome</keyword>
<sequence>MKKIQQTFTQTTLGSIIWIAILTTIFDFPEMTILKVVALGLIAGLVFGIAYPMLWQHASFKTRTKLTTSVLLNTVAGSLAVYIVSPLMFHWLQPALIGIFVLTVCLHLVGLSLYMRFEKRLIK</sequence>
<dbReference type="Proteomes" id="UP000622610">
    <property type="component" value="Unassembled WGS sequence"/>
</dbReference>
<accession>A0A917N5X8</accession>
<feature type="transmembrane region" description="Helical" evidence="1">
    <location>
        <begin position="32"/>
        <end position="54"/>
    </location>
</feature>